<dbReference type="PANTHER" id="PTHR21310">
    <property type="entry name" value="AMINOGLYCOSIDE PHOSPHOTRANSFERASE-RELATED-RELATED"/>
    <property type="match status" value="1"/>
</dbReference>
<dbReference type="EC" id="2.7.1.-" evidence="2"/>
<dbReference type="Proteomes" id="UP001382904">
    <property type="component" value="Unassembled WGS sequence"/>
</dbReference>
<keyword evidence="3" id="KW-1185">Reference proteome</keyword>
<keyword evidence="2" id="KW-0808">Transferase</keyword>
<evidence type="ECO:0000259" key="1">
    <source>
        <dbReference type="Pfam" id="PF01636"/>
    </source>
</evidence>
<sequence>MGFNVEPTELETEHRLGPFGLATIKPYSRTRRSVDGSALMKVYLGIDPEGRRLREVKTVGLAAIRGFSVPAVMATGQDRAGSWTVFRMLPGTSCSIGTSRAIEEYLGHVLDVAGRLHQPAAGPPPGSGWMAGPDDPTTQHHFLLDQLSGRCKTMPWWASMEKALQPLESHPVVHLHGDLKPEHLLVDGGVLHVVDWEASGRGPAVVDYADVVFHLVRDLIYEDAPPGRFPVDRMAELPLDGPVLAWRLILWLDRRRPSDIDLISTHDVARLTAEEHPAAACMELARVVSFLRAAGVPR</sequence>
<organism evidence="2 3">
    <name type="scientific">Streptomyces caledonius</name>
    <dbReference type="NCBI Taxonomy" id="3134107"/>
    <lineage>
        <taxon>Bacteria</taxon>
        <taxon>Bacillati</taxon>
        <taxon>Actinomycetota</taxon>
        <taxon>Actinomycetes</taxon>
        <taxon>Kitasatosporales</taxon>
        <taxon>Streptomycetaceae</taxon>
        <taxon>Streptomyces</taxon>
    </lineage>
</organism>
<dbReference type="EMBL" id="JBBKAM010000002">
    <property type="protein sequence ID" value="MEJ8643622.1"/>
    <property type="molecule type" value="Genomic_DNA"/>
</dbReference>
<feature type="domain" description="Aminoglycoside phosphotransferase" evidence="1">
    <location>
        <begin position="37"/>
        <end position="217"/>
    </location>
</feature>
<dbReference type="InterPro" id="IPR002575">
    <property type="entry name" value="Aminoglycoside_PTrfase"/>
</dbReference>
<dbReference type="InterPro" id="IPR051678">
    <property type="entry name" value="AGP_Transferase"/>
</dbReference>
<dbReference type="SUPFAM" id="SSF56112">
    <property type="entry name" value="Protein kinase-like (PK-like)"/>
    <property type="match status" value="1"/>
</dbReference>
<name>A0ABU8U6W0_9ACTN</name>
<dbReference type="InterPro" id="IPR011009">
    <property type="entry name" value="Kinase-like_dom_sf"/>
</dbReference>
<accession>A0ABU8U6W0</accession>
<evidence type="ECO:0000313" key="3">
    <source>
        <dbReference type="Proteomes" id="UP001382904"/>
    </source>
</evidence>
<reference evidence="2 3" key="1">
    <citation type="submission" date="2024-03" db="EMBL/GenBank/DDBJ databases">
        <title>Novel Streptomyces species of biotechnological and ecological value are a feature of Machair soil.</title>
        <authorList>
            <person name="Prole J.R."/>
            <person name="Goodfellow M."/>
            <person name="Allenby N."/>
            <person name="Ward A.C."/>
        </authorList>
    </citation>
    <scope>NUCLEOTIDE SEQUENCE [LARGE SCALE GENOMIC DNA]</scope>
    <source>
        <strain evidence="2 3">MS1.HAVA.3</strain>
    </source>
</reference>
<evidence type="ECO:0000313" key="2">
    <source>
        <dbReference type="EMBL" id="MEJ8643622.1"/>
    </source>
</evidence>
<proteinExistence type="predicted"/>
<dbReference type="GO" id="GO:0016740">
    <property type="term" value="F:transferase activity"/>
    <property type="evidence" value="ECO:0007669"/>
    <property type="project" value="UniProtKB-KW"/>
</dbReference>
<dbReference type="Gene3D" id="3.90.1200.10">
    <property type="match status" value="1"/>
</dbReference>
<comment type="caution">
    <text evidence="2">The sequence shown here is derived from an EMBL/GenBank/DDBJ whole genome shotgun (WGS) entry which is preliminary data.</text>
</comment>
<dbReference type="PANTHER" id="PTHR21310:SF15">
    <property type="entry name" value="AMINOGLYCOSIDE PHOSPHOTRANSFERASE DOMAIN-CONTAINING PROTEIN"/>
    <property type="match status" value="1"/>
</dbReference>
<dbReference type="Pfam" id="PF01636">
    <property type="entry name" value="APH"/>
    <property type="match status" value="1"/>
</dbReference>
<protein>
    <submittedName>
        <fullName evidence="2">Aminoglycoside phosphotransferase family protein</fullName>
        <ecNumber evidence="2">2.7.1.-</ecNumber>
    </submittedName>
</protein>
<gene>
    <name evidence="2" type="ORF">WKI68_24075</name>
</gene>